<protein>
    <submittedName>
        <fullName evidence="2">Histidine phosphotransferase family protein</fullName>
    </submittedName>
</protein>
<gene>
    <name evidence="2" type="ORF">ACFSGJ_16175</name>
</gene>
<dbReference type="Gene3D" id="3.30.565.10">
    <property type="entry name" value="Histidine kinase-like ATPase, C-terminal domain"/>
    <property type="match status" value="1"/>
</dbReference>
<proteinExistence type="predicted"/>
<dbReference type="InterPro" id="IPR036890">
    <property type="entry name" value="HATPase_C_sf"/>
</dbReference>
<dbReference type="EMBL" id="JBHUGH010000012">
    <property type="protein sequence ID" value="MFD1913751.1"/>
    <property type="molecule type" value="Genomic_DNA"/>
</dbReference>
<keyword evidence="3" id="KW-1185">Reference proteome</keyword>
<dbReference type="Proteomes" id="UP001597353">
    <property type="component" value="Unassembled WGS sequence"/>
</dbReference>
<feature type="domain" description="Histidine phosphotransferase ChpT C-terminal" evidence="1">
    <location>
        <begin position="76"/>
        <end position="190"/>
    </location>
</feature>
<accession>A0ABW4S8K3</accession>
<reference evidence="3" key="1">
    <citation type="journal article" date="2019" name="Int. J. Syst. Evol. Microbiol.">
        <title>The Global Catalogue of Microorganisms (GCM) 10K type strain sequencing project: providing services to taxonomists for standard genome sequencing and annotation.</title>
        <authorList>
            <consortium name="The Broad Institute Genomics Platform"/>
            <consortium name="The Broad Institute Genome Sequencing Center for Infectious Disease"/>
            <person name="Wu L."/>
            <person name="Ma J."/>
        </authorList>
    </citation>
    <scope>NUCLEOTIDE SEQUENCE [LARGE SCALE GENOMIC DNA]</scope>
    <source>
        <strain evidence="3">CGMCC 4.7242</strain>
    </source>
</reference>
<dbReference type="InterPro" id="IPR018762">
    <property type="entry name" value="ChpT_C"/>
</dbReference>
<dbReference type="Pfam" id="PF10090">
    <property type="entry name" value="HPTransfase"/>
    <property type="match status" value="1"/>
</dbReference>
<dbReference type="RefSeq" id="WP_390264100.1">
    <property type="nucleotide sequence ID" value="NZ_JBHUGH010000012.1"/>
</dbReference>
<evidence type="ECO:0000313" key="2">
    <source>
        <dbReference type="EMBL" id="MFD1913751.1"/>
    </source>
</evidence>
<organism evidence="2 3">
    <name type="scientific">Halodurantibacterium flavum</name>
    <dbReference type="NCBI Taxonomy" id="1382802"/>
    <lineage>
        <taxon>Bacteria</taxon>
        <taxon>Pseudomonadati</taxon>
        <taxon>Pseudomonadota</taxon>
        <taxon>Alphaproteobacteria</taxon>
        <taxon>Rhodobacterales</taxon>
        <taxon>Paracoccaceae</taxon>
        <taxon>Halodurantibacterium</taxon>
    </lineage>
</organism>
<evidence type="ECO:0000259" key="1">
    <source>
        <dbReference type="Pfam" id="PF10090"/>
    </source>
</evidence>
<evidence type="ECO:0000313" key="3">
    <source>
        <dbReference type="Proteomes" id="UP001597353"/>
    </source>
</evidence>
<name>A0ABW4S8K3_9RHOB</name>
<sequence>MTAATDISALLASRICHDLISPLGAIGNGLELMMMAGQARGPEADLIAESVLSANARIRFFRVAYGVAGPQRMGRQEITGILRDMTSGGRLRVDWRPTGEVPRDQVRLAFLVVQCIETAMPFGGTVTITQDGEGWEIVGASPRLRVDYALWDSLERPEVAPEPAASLVHFALLPAEVQAQGRRLRVEVTGSTIRLRY</sequence>
<dbReference type="Gene3D" id="1.10.287.130">
    <property type="match status" value="1"/>
</dbReference>
<comment type="caution">
    <text evidence="2">The sequence shown here is derived from an EMBL/GenBank/DDBJ whole genome shotgun (WGS) entry which is preliminary data.</text>
</comment>